<sequence>MSAAPPPGPRPAHRGPGRWSAAADGAVRGRFTLTELPGVTVAGGPGRGARRRNRTAAAAAARTLARAGRGQYGGRLELRVTGPPPRPAAVVRAARRAVTAALRRPPAP</sequence>
<reference evidence="2 3" key="1">
    <citation type="submission" date="2022-04" db="EMBL/GenBank/DDBJ databases">
        <title>Streptomyces sp. nov. LCR6-01 isolated from Lichen of Dirinaria sp.</title>
        <authorList>
            <person name="Kanchanasin P."/>
            <person name="Tanasupawat S."/>
            <person name="Phongsopitanun W."/>
        </authorList>
    </citation>
    <scope>NUCLEOTIDE SEQUENCE [LARGE SCALE GENOMIC DNA]</scope>
    <source>
        <strain evidence="2 3">LCR6-01</strain>
    </source>
</reference>
<accession>A0ABT0I8C4</accession>
<gene>
    <name evidence="2" type="ORF">M1O15_09260</name>
</gene>
<evidence type="ECO:0000313" key="3">
    <source>
        <dbReference type="Proteomes" id="UP001522868"/>
    </source>
</evidence>
<dbReference type="RefSeq" id="WP_248632813.1">
    <property type="nucleotide sequence ID" value="NZ_JALPTH010000007.1"/>
</dbReference>
<dbReference type="EMBL" id="JALPTH010000007">
    <property type="protein sequence ID" value="MCK8677576.1"/>
    <property type="molecule type" value="Genomic_DNA"/>
</dbReference>
<proteinExistence type="predicted"/>
<keyword evidence="3" id="KW-1185">Reference proteome</keyword>
<feature type="compositionally biased region" description="Pro residues" evidence="1">
    <location>
        <begin position="1"/>
        <end position="10"/>
    </location>
</feature>
<dbReference type="Proteomes" id="UP001522868">
    <property type="component" value="Unassembled WGS sequence"/>
</dbReference>
<comment type="caution">
    <text evidence="2">The sequence shown here is derived from an EMBL/GenBank/DDBJ whole genome shotgun (WGS) entry which is preliminary data.</text>
</comment>
<protein>
    <submittedName>
        <fullName evidence="2">Uncharacterized protein</fullName>
    </submittedName>
</protein>
<feature type="region of interest" description="Disordered" evidence="1">
    <location>
        <begin position="1"/>
        <end position="21"/>
    </location>
</feature>
<evidence type="ECO:0000313" key="2">
    <source>
        <dbReference type="EMBL" id="MCK8677576.1"/>
    </source>
</evidence>
<feature type="region of interest" description="Disordered" evidence="1">
    <location>
        <begin position="67"/>
        <end position="89"/>
    </location>
</feature>
<organism evidence="2 3">
    <name type="scientific">Streptomyces lichenis</name>
    <dbReference type="NCBI Taxonomy" id="2306967"/>
    <lineage>
        <taxon>Bacteria</taxon>
        <taxon>Bacillati</taxon>
        <taxon>Actinomycetota</taxon>
        <taxon>Actinomycetes</taxon>
        <taxon>Kitasatosporales</taxon>
        <taxon>Streptomycetaceae</taxon>
        <taxon>Streptomyces</taxon>
    </lineage>
</organism>
<name>A0ABT0I8C4_9ACTN</name>
<evidence type="ECO:0000256" key="1">
    <source>
        <dbReference type="SAM" id="MobiDB-lite"/>
    </source>
</evidence>